<dbReference type="KEGG" id="gtr:GLOTRDRAFT_140746"/>
<accession>S7RBV7</accession>
<name>S7RBV7_GLOTA</name>
<dbReference type="HOGENOM" id="CLU_794661_0_0_1"/>
<dbReference type="EMBL" id="KB469309">
    <property type="protein sequence ID" value="EPQ51735.1"/>
    <property type="molecule type" value="Genomic_DNA"/>
</dbReference>
<evidence type="ECO:0000313" key="3">
    <source>
        <dbReference type="Proteomes" id="UP000030669"/>
    </source>
</evidence>
<dbReference type="eggNOG" id="ENOG502SE8V">
    <property type="taxonomic scope" value="Eukaryota"/>
</dbReference>
<dbReference type="AlphaFoldDB" id="S7RBV7"/>
<gene>
    <name evidence="2" type="ORF">GLOTRDRAFT_140746</name>
</gene>
<reference evidence="2 3" key="1">
    <citation type="journal article" date="2012" name="Science">
        <title>The Paleozoic origin of enzymatic lignin decomposition reconstructed from 31 fungal genomes.</title>
        <authorList>
            <person name="Floudas D."/>
            <person name="Binder M."/>
            <person name="Riley R."/>
            <person name="Barry K."/>
            <person name="Blanchette R.A."/>
            <person name="Henrissat B."/>
            <person name="Martinez A.T."/>
            <person name="Otillar R."/>
            <person name="Spatafora J.W."/>
            <person name="Yadav J.S."/>
            <person name="Aerts A."/>
            <person name="Benoit I."/>
            <person name="Boyd A."/>
            <person name="Carlson A."/>
            <person name="Copeland A."/>
            <person name="Coutinho P.M."/>
            <person name="de Vries R.P."/>
            <person name="Ferreira P."/>
            <person name="Findley K."/>
            <person name="Foster B."/>
            <person name="Gaskell J."/>
            <person name="Glotzer D."/>
            <person name="Gorecki P."/>
            <person name="Heitman J."/>
            <person name="Hesse C."/>
            <person name="Hori C."/>
            <person name="Igarashi K."/>
            <person name="Jurgens J.A."/>
            <person name="Kallen N."/>
            <person name="Kersten P."/>
            <person name="Kohler A."/>
            <person name="Kuees U."/>
            <person name="Kumar T.K.A."/>
            <person name="Kuo A."/>
            <person name="LaButti K."/>
            <person name="Larrondo L.F."/>
            <person name="Lindquist E."/>
            <person name="Ling A."/>
            <person name="Lombard V."/>
            <person name="Lucas S."/>
            <person name="Lundell T."/>
            <person name="Martin R."/>
            <person name="McLaughlin D.J."/>
            <person name="Morgenstern I."/>
            <person name="Morin E."/>
            <person name="Murat C."/>
            <person name="Nagy L.G."/>
            <person name="Nolan M."/>
            <person name="Ohm R.A."/>
            <person name="Patyshakuliyeva A."/>
            <person name="Rokas A."/>
            <person name="Ruiz-Duenas F.J."/>
            <person name="Sabat G."/>
            <person name="Salamov A."/>
            <person name="Samejima M."/>
            <person name="Schmutz J."/>
            <person name="Slot J.C."/>
            <person name="St John F."/>
            <person name="Stenlid J."/>
            <person name="Sun H."/>
            <person name="Sun S."/>
            <person name="Syed K."/>
            <person name="Tsang A."/>
            <person name="Wiebenga A."/>
            <person name="Young D."/>
            <person name="Pisabarro A."/>
            <person name="Eastwood D.C."/>
            <person name="Martin F."/>
            <person name="Cullen D."/>
            <person name="Grigoriev I.V."/>
            <person name="Hibbett D.S."/>
        </authorList>
    </citation>
    <scope>NUCLEOTIDE SEQUENCE [LARGE SCALE GENOMIC DNA]</scope>
    <source>
        <strain evidence="2 3">ATCC 11539</strain>
    </source>
</reference>
<proteinExistence type="predicted"/>
<evidence type="ECO:0000313" key="2">
    <source>
        <dbReference type="EMBL" id="EPQ51735.1"/>
    </source>
</evidence>
<feature type="compositionally biased region" description="Pro residues" evidence="1">
    <location>
        <begin position="173"/>
        <end position="192"/>
    </location>
</feature>
<keyword evidence="3" id="KW-1185">Reference proteome</keyword>
<feature type="compositionally biased region" description="Polar residues" evidence="1">
    <location>
        <begin position="130"/>
        <end position="140"/>
    </location>
</feature>
<dbReference type="Proteomes" id="UP000030669">
    <property type="component" value="Unassembled WGS sequence"/>
</dbReference>
<protein>
    <submittedName>
        <fullName evidence="2">Uncharacterized protein</fullName>
    </submittedName>
</protein>
<feature type="compositionally biased region" description="Acidic residues" evidence="1">
    <location>
        <begin position="288"/>
        <end position="306"/>
    </location>
</feature>
<dbReference type="RefSeq" id="XP_007869642.1">
    <property type="nucleotide sequence ID" value="XM_007871451.1"/>
</dbReference>
<feature type="region of interest" description="Disordered" evidence="1">
    <location>
        <begin position="288"/>
        <end position="307"/>
    </location>
</feature>
<feature type="region of interest" description="Disordered" evidence="1">
    <location>
        <begin position="164"/>
        <end position="204"/>
    </location>
</feature>
<sequence length="349" mass="38529">MLIRLVPQPPSPTVLFTLSFPPLAQSLPPPPSWHLQIQRLATSELELPASIHALDKSAWVVCVLQEVTFDLCAGTVSCLFVDGQREEWPLVGAVGDRCVKSLESVLDDVNSSARENEKERSAGVEESQSHVRSVNPNSVKSPAPVKHKKQRSLLMSLVASLVPHSHHPVPSREAPPPPAPAPVPVEPSPRPLLPSQMPLSGKQLRRRARSTLTDTYRLFVLPELLTRLSPGGYYTWILRSMIDRAQRRMRELAEQRGLRMSDGQIGWTCGRQVGAGNDVEAEGDMFWDEDEEGTGEGDGDSLETETDGSSVHISDSSCLLQSKHKWIWITFVRTCIVTLTRVDLSSSSL</sequence>
<feature type="region of interest" description="Disordered" evidence="1">
    <location>
        <begin position="108"/>
        <end position="146"/>
    </location>
</feature>
<organism evidence="2 3">
    <name type="scientific">Gloeophyllum trabeum (strain ATCC 11539 / FP-39264 / Madison 617)</name>
    <name type="common">Brown rot fungus</name>
    <dbReference type="NCBI Taxonomy" id="670483"/>
    <lineage>
        <taxon>Eukaryota</taxon>
        <taxon>Fungi</taxon>
        <taxon>Dikarya</taxon>
        <taxon>Basidiomycota</taxon>
        <taxon>Agaricomycotina</taxon>
        <taxon>Agaricomycetes</taxon>
        <taxon>Gloeophyllales</taxon>
        <taxon>Gloeophyllaceae</taxon>
        <taxon>Gloeophyllum</taxon>
    </lineage>
</organism>
<dbReference type="OrthoDB" id="3224257at2759"/>
<feature type="compositionally biased region" description="Basic and acidic residues" evidence="1">
    <location>
        <begin position="114"/>
        <end position="129"/>
    </location>
</feature>
<dbReference type="GeneID" id="19304602"/>
<evidence type="ECO:0000256" key="1">
    <source>
        <dbReference type="SAM" id="MobiDB-lite"/>
    </source>
</evidence>